<comment type="similarity">
    <text evidence="2">Belongs to the glycosyl hydrolase 35 family.</text>
</comment>
<dbReference type="SUPFAM" id="SSF51445">
    <property type="entry name" value="(Trans)glycosidases"/>
    <property type="match status" value="1"/>
</dbReference>
<dbReference type="EMBL" id="QGNW01002601">
    <property type="protein sequence ID" value="RVW15414.1"/>
    <property type="molecule type" value="Genomic_DNA"/>
</dbReference>
<evidence type="ECO:0000313" key="6">
    <source>
        <dbReference type="Proteomes" id="UP000288805"/>
    </source>
</evidence>
<dbReference type="AlphaFoldDB" id="A0A438BWN4"/>
<dbReference type="Pfam" id="PF01301">
    <property type="entry name" value="Glyco_hydro_35"/>
    <property type="match status" value="1"/>
</dbReference>
<sequence length="155" mass="17492">MWPDLIAKSKEGGADVIQTYVFWNGHEPVRRQYNFEGRYDIVKFVKLVGSSGLYLHLRIGPYMAKTSMTRATRGSTTFGGDADNTQTISLAPFQQFDCANLNSSLQLTIHNLIGEVTKLATNDLTLKTWKSKNPMVIAWLINSMEPTIGKSYMFY</sequence>
<dbReference type="Proteomes" id="UP000288805">
    <property type="component" value="Unassembled WGS sequence"/>
</dbReference>
<dbReference type="InterPro" id="IPR017853">
    <property type="entry name" value="GH"/>
</dbReference>
<name>A0A438BWN4_VITVI</name>
<proteinExistence type="inferred from homology"/>
<dbReference type="GO" id="GO:0005975">
    <property type="term" value="P:carbohydrate metabolic process"/>
    <property type="evidence" value="ECO:0007669"/>
    <property type="project" value="InterPro"/>
</dbReference>
<dbReference type="InterPro" id="IPR001944">
    <property type="entry name" value="Glycoside_Hdrlase_35"/>
</dbReference>
<dbReference type="InterPro" id="IPR031330">
    <property type="entry name" value="Gly_Hdrlase_35_cat"/>
</dbReference>
<comment type="caution">
    <text evidence="5">The sequence shown here is derived from an EMBL/GenBank/DDBJ whole genome shotgun (WGS) entry which is preliminary data.</text>
</comment>
<feature type="domain" description="Glycoside hydrolase 35 catalytic" evidence="4">
    <location>
        <begin position="1"/>
        <end position="63"/>
    </location>
</feature>
<comment type="catalytic activity">
    <reaction evidence="1">
        <text>Hydrolysis of terminal non-reducing beta-D-galactose residues in beta-D-galactosides.</text>
        <dbReference type="EC" id="3.2.1.23"/>
    </reaction>
</comment>
<evidence type="ECO:0000256" key="2">
    <source>
        <dbReference type="ARBA" id="ARBA00009809"/>
    </source>
</evidence>
<organism evidence="5 6">
    <name type="scientific">Vitis vinifera</name>
    <name type="common">Grape</name>
    <dbReference type="NCBI Taxonomy" id="29760"/>
    <lineage>
        <taxon>Eukaryota</taxon>
        <taxon>Viridiplantae</taxon>
        <taxon>Streptophyta</taxon>
        <taxon>Embryophyta</taxon>
        <taxon>Tracheophyta</taxon>
        <taxon>Spermatophyta</taxon>
        <taxon>Magnoliopsida</taxon>
        <taxon>eudicotyledons</taxon>
        <taxon>Gunneridae</taxon>
        <taxon>Pentapetalae</taxon>
        <taxon>rosids</taxon>
        <taxon>Vitales</taxon>
        <taxon>Vitaceae</taxon>
        <taxon>Viteae</taxon>
        <taxon>Vitis</taxon>
    </lineage>
</organism>
<evidence type="ECO:0000313" key="5">
    <source>
        <dbReference type="EMBL" id="RVW15414.1"/>
    </source>
</evidence>
<gene>
    <name evidence="5" type="primary">BGAL9_0</name>
    <name evidence="5" type="ORF">CK203_082649</name>
</gene>
<evidence type="ECO:0000256" key="1">
    <source>
        <dbReference type="ARBA" id="ARBA00001412"/>
    </source>
</evidence>
<dbReference type="EC" id="3.2.1.23" evidence="3"/>
<reference evidence="5 6" key="1">
    <citation type="journal article" date="2018" name="PLoS Genet.">
        <title>Population sequencing reveals clonal diversity and ancestral inbreeding in the grapevine cultivar Chardonnay.</title>
        <authorList>
            <person name="Roach M.J."/>
            <person name="Johnson D.L."/>
            <person name="Bohlmann J."/>
            <person name="van Vuuren H.J."/>
            <person name="Jones S.J."/>
            <person name="Pretorius I.S."/>
            <person name="Schmidt S.A."/>
            <person name="Borneman A.R."/>
        </authorList>
    </citation>
    <scope>NUCLEOTIDE SEQUENCE [LARGE SCALE GENOMIC DNA]</scope>
    <source>
        <strain evidence="6">cv. Chardonnay</strain>
        <tissue evidence="5">Leaf</tissue>
    </source>
</reference>
<evidence type="ECO:0000256" key="3">
    <source>
        <dbReference type="ARBA" id="ARBA00012756"/>
    </source>
</evidence>
<evidence type="ECO:0000259" key="4">
    <source>
        <dbReference type="Pfam" id="PF01301"/>
    </source>
</evidence>
<dbReference type="PANTHER" id="PTHR23421">
    <property type="entry name" value="BETA-GALACTOSIDASE RELATED"/>
    <property type="match status" value="1"/>
</dbReference>
<accession>A0A438BWN4</accession>
<protein>
    <recommendedName>
        <fullName evidence="3">beta-galactosidase</fullName>
        <ecNumber evidence="3">3.2.1.23</ecNumber>
    </recommendedName>
</protein>
<dbReference type="GO" id="GO:0004565">
    <property type="term" value="F:beta-galactosidase activity"/>
    <property type="evidence" value="ECO:0007669"/>
    <property type="project" value="UniProtKB-EC"/>
</dbReference>
<dbReference type="Gene3D" id="3.20.20.80">
    <property type="entry name" value="Glycosidases"/>
    <property type="match status" value="1"/>
</dbReference>